<sequence length="361" mass="41669">MMKKVMAYQQAHAAELRKSKSKESKEPEKPAEEAVAKQTPQLVARPPPLFPQRLQKVKDNAALTEFEIVALTEECSSRIQSKIPQKLKDPGSFTIQSLIGKHAVGRALCDHGASINLMSLSVFSYVHGFGKFEELDRPVTLTPPKPSIEKAPKLELNPLPVHLRYAYLGNSETFSVIISSILTNIQEEKLLRLNYTTTKKELLCIVWAFEKFRSYLVGTKVIVHIDHEAIRYLFTEKEPKARLMRWVLLVQELDVKIQDRKGTENQVADHLSRLENHDHVEESGQIKEAFSDEKLFAITQDSPQWYANYVNYLVSVVLSPEIKFEARKGFLHDVNFYYRNEPHLYKQCTDQLMMRYIPERR</sequence>
<evidence type="ECO:0000313" key="9">
    <source>
        <dbReference type="RefSeq" id="XP_016504243.1"/>
    </source>
</evidence>
<evidence type="ECO:0000259" key="8">
    <source>
        <dbReference type="Pfam" id="PF17917"/>
    </source>
</evidence>
<evidence type="ECO:0000256" key="6">
    <source>
        <dbReference type="ARBA" id="ARBA00022918"/>
    </source>
</evidence>
<gene>
    <name evidence="9" type="primary">LOC107822235</name>
</gene>
<dbReference type="SUPFAM" id="SSF56672">
    <property type="entry name" value="DNA/RNA polymerases"/>
    <property type="match status" value="1"/>
</dbReference>
<proteinExistence type="predicted"/>
<dbReference type="STRING" id="4097.A0A1S4CT00"/>
<dbReference type="PANTHER" id="PTHR34072:SF57">
    <property type="entry name" value="RNA-DIRECTED DNA POLYMERASE"/>
    <property type="match status" value="1"/>
</dbReference>
<dbReference type="KEGG" id="nta:107822235"/>
<dbReference type="InterPro" id="IPR041373">
    <property type="entry name" value="RT_RNaseH"/>
</dbReference>
<dbReference type="Pfam" id="PF17917">
    <property type="entry name" value="RT_RNaseH"/>
    <property type="match status" value="1"/>
</dbReference>
<keyword evidence="5" id="KW-0378">Hydrolase</keyword>
<dbReference type="GO" id="GO:0003964">
    <property type="term" value="F:RNA-directed DNA polymerase activity"/>
    <property type="evidence" value="ECO:0007669"/>
    <property type="project" value="UniProtKB-KW"/>
</dbReference>
<evidence type="ECO:0000256" key="2">
    <source>
        <dbReference type="ARBA" id="ARBA00022695"/>
    </source>
</evidence>
<evidence type="ECO:0000256" key="5">
    <source>
        <dbReference type="ARBA" id="ARBA00022801"/>
    </source>
</evidence>
<dbReference type="GO" id="GO:0016787">
    <property type="term" value="F:hydrolase activity"/>
    <property type="evidence" value="ECO:0007669"/>
    <property type="project" value="UniProtKB-KW"/>
</dbReference>
<evidence type="ECO:0000256" key="3">
    <source>
        <dbReference type="ARBA" id="ARBA00022722"/>
    </source>
</evidence>
<reference evidence="9" key="1">
    <citation type="submission" date="2025-08" db="UniProtKB">
        <authorList>
            <consortium name="RefSeq"/>
        </authorList>
    </citation>
    <scope>IDENTIFICATION</scope>
</reference>
<feature type="compositionally biased region" description="Basic and acidic residues" evidence="7">
    <location>
        <begin position="14"/>
        <end position="35"/>
    </location>
</feature>
<name>A0A1S4CT00_TOBAC</name>
<dbReference type="AlphaFoldDB" id="A0A1S4CT00"/>
<keyword evidence="3" id="KW-0540">Nuclease</keyword>
<protein>
    <recommendedName>
        <fullName evidence="8">Reverse transcriptase RNase H-like domain-containing protein</fullName>
    </recommendedName>
</protein>
<keyword evidence="1" id="KW-0808">Transferase</keyword>
<organism evidence="9">
    <name type="scientific">Nicotiana tabacum</name>
    <name type="common">Common tobacco</name>
    <dbReference type="NCBI Taxonomy" id="4097"/>
    <lineage>
        <taxon>Eukaryota</taxon>
        <taxon>Viridiplantae</taxon>
        <taxon>Streptophyta</taxon>
        <taxon>Embryophyta</taxon>
        <taxon>Tracheophyta</taxon>
        <taxon>Spermatophyta</taxon>
        <taxon>Magnoliopsida</taxon>
        <taxon>eudicotyledons</taxon>
        <taxon>Gunneridae</taxon>
        <taxon>Pentapetalae</taxon>
        <taxon>asterids</taxon>
        <taxon>lamiids</taxon>
        <taxon>Solanales</taxon>
        <taxon>Solanaceae</taxon>
        <taxon>Nicotianoideae</taxon>
        <taxon>Nicotianeae</taxon>
        <taxon>Nicotiana</taxon>
    </lineage>
</organism>
<keyword evidence="6" id="KW-0695">RNA-directed DNA polymerase</keyword>
<feature type="region of interest" description="Disordered" evidence="7">
    <location>
        <begin position="1"/>
        <end position="47"/>
    </location>
</feature>
<feature type="domain" description="Reverse transcriptase RNase H-like" evidence="8">
    <location>
        <begin position="193"/>
        <end position="252"/>
    </location>
</feature>
<dbReference type="GO" id="GO:0004519">
    <property type="term" value="F:endonuclease activity"/>
    <property type="evidence" value="ECO:0007669"/>
    <property type="project" value="UniProtKB-KW"/>
</dbReference>
<keyword evidence="4" id="KW-0255">Endonuclease</keyword>
<dbReference type="RefSeq" id="XP_016504243.1">
    <property type="nucleotide sequence ID" value="XM_016648757.1"/>
</dbReference>
<dbReference type="PaxDb" id="4097-A0A1S4CT00"/>
<dbReference type="OrthoDB" id="1194521at2759"/>
<evidence type="ECO:0000256" key="4">
    <source>
        <dbReference type="ARBA" id="ARBA00022759"/>
    </source>
</evidence>
<dbReference type="InterPro" id="IPR043502">
    <property type="entry name" value="DNA/RNA_pol_sf"/>
</dbReference>
<evidence type="ECO:0000256" key="1">
    <source>
        <dbReference type="ARBA" id="ARBA00022679"/>
    </source>
</evidence>
<dbReference type="PANTHER" id="PTHR34072">
    <property type="entry name" value="ENZYMATIC POLYPROTEIN-RELATED"/>
    <property type="match status" value="1"/>
</dbReference>
<dbReference type="CDD" id="cd09274">
    <property type="entry name" value="RNase_HI_RT_Ty3"/>
    <property type="match status" value="1"/>
</dbReference>
<accession>A0A1S4CT00</accession>
<keyword evidence="2" id="KW-0548">Nucleotidyltransferase</keyword>
<evidence type="ECO:0000256" key="7">
    <source>
        <dbReference type="SAM" id="MobiDB-lite"/>
    </source>
</evidence>